<gene>
    <name evidence="1" type="ORF">P3W55_08285</name>
</gene>
<dbReference type="InterPro" id="IPR048532">
    <property type="entry name" value="ea8_5-like_sf"/>
</dbReference>
<accession>A0AAW6P6C4</accession>
<name>A0AAW6P6C4_9PSED</name>
<sequence length="98" mass="10722">MGGAKRMIEEREDRRSTAIAIAVEAGALEECDHHDGTFFDGGGSVEEAIKLGEEQFSEGEHGDLFDSKQDLVDLIQRVVEELADPEGCPECAHRFGDD</sequence>
<dbReference type="EMBL" id="JARJLR010000157">
    <property type="protein sequence ID" value="MDF3841709.1"/>
    <property type="molecule type" value="Genomic_DNA"/>
</dbReference>
<dbReference type="InterPro" id="IPR048531">
    <property type="entry name" value="ea8_5-like"/>
</dbReference>
<dbReference type="Proteomes" id="UP001220662">
    <property type="component" value="Unassembled WGS sequence"/>
</dbReference>
<dbReference type="Gene3D" id="1.10.10.1920">
    <property type="match status" value="1"/>
</dbReference>
<organism evidence="1 2">
    <name type="scientific">Pseudomonas citronellolis</name>
    <dbReference type="NCBI Taxonomy" id="53408"/>
    <lineage>
        <taxon>Bacteria</taxon>
        <taxon>Pseudomonadati</taxon>
        <taxon>Pseudomonadota</taxon>
        <taxon>Gammaproteobacteria</taxon>
        <taxon>Pseudomonadales</taxon>
        <taxon>Pseudomonadaceae</taxon>
        <taxon>Pseudomonas</taxon>
    </lineage>
</organism>
<evidence type="ECO:0000313" key="2">
    <source>
        <dbReference type="Proteomes" id="UP001220662"/>
    </source>
</evidence>
<dbReference type="Pfam" id="PF20735">
    <property type="entry name" value="Lambda_ea8_5"/>
    <property type="match status" value="1"/>
</dbReference>
<dbReference type="AlphaFoldDB" id="A0AAW6P6C4"/>
<dbReference type="RefSeq" id="WP_276214210.1">
    <property type="nucleotide sequence ID" value="NZ_JARJLR010000157.1"/>
</dbReference>
<comment type="caution">
    <text evidence="1">The sequence shown here is derived from an EMBL/GenBank/DDBJ whole genome shotgun (WGS) entry which is preliminary data.</text>
</comment>
<evidence type="ECO:0000313" key="1">
    <source>
        <dbReference type="EMBL" id="MDF3841709.1"/>
    </source>
</evidence>
<reference evidence="1" key="1">
    <citation type="submission" date="2023-03" db="EMBL/GenBank/DDBJ databases">
        <title>Draft assemblies of triclosan tolerant bacteria isolated from returned activated sludge.</title>
        <authorList>
            <person name="Van Hamelsveld S."/>
        </authorList>
    </citation>
    <scope>NUCLEOTIDE SEQUENCE</scope>
    <source>
        <strain evidence="1">GW210015_S63</strain>
    </source>
</reference>
<protein>
    <recommendedName>
        <fullName evidence="3">DksA C4-type domain-containing protein</fullName>
    </recommendedName>
</protein>
<proteinExistence type="predicted"/>
<evidence type="ECO:0008006" key="3">
    <source>
        <dbReference type="Google" id="ProtNLM"/>
    </source>
</evidence>